<name>A0ABT0TN94_9FLAO</name>
<proteinExistence type="predicted"/>
<gene>
    <name evidence="1" type="ORF">NAT50_06230</name>
</gene>
<accession>A0ABT0TN94</accession>
<comment type="caution">
    <text evidence="1">The sequence shown here is derived from an EMBL/GenBank/DDBJ whole genome shotgun (WGS) entry which is preliminary data.</text>
</comment>
<dbReference type="RefSeq" id="WP_250592355.1">
    <property type="nucleotide sequence ID" value="NZ_JAMLJM010000003.1"/>
</dbReference>
<evidence type="ECO:0000313" key="2">
    <source>
        <dbReference type="Proteomes" id="UP001317191"/>
    </source>
</evidence>
<reference evidence="1 2" key="1">
    <citation type="submission" date="2022-05" db="EMBL/GenBank/DDBJ databases">
        <title>Flavobacterium sp., isolated from activated sludge.</title>
        <authorList>
            <person name="Ran Q."/>
        </authorList>
    </citation>
    <scope>NUCLEOTIDE SEQUENCE [LARGE SCALE GENOMIC DNA]</scope>
    <source>
        <strain evidence="1 2">HXWNR70</strain>
    </source>
</reference>
<dbReference type="Proteomes" id="UP001317191">
    <property type="component" value="Unassembled WGS sequence"/>
</dbReference>
<sequence length="63" mass="7034">MRYGILMGYDYGRVWLDGENSKRWHQSVGGGLWLNGLNSVTARLTFFNGSDGNRIAFGLGFGF</sequence>
<evidence type="ECO:0000313" key="1">
    <source>
        <dbReference type="EMBL" id="MCL9808955.1"/>
    </source>
</evidence>
<organism evidence="1 2">
    <name type="scientific">Flavobacterium luminosum</name>
    <dbReference type="NCBI Taxonomy" id="2949086"/>
    <lineage>
        <taxon>Bacteria</taxon>
        <taxon>Pseudomonadati</taxon>
        <taxon>Bacteroidota</taxon>
        <taxon>Flavobacteriia</taxon>
        <taxon>Flavobacteriales</taxon>
        <taxon>Flavobacteriaceae</taxon>
        <taxon>Flavobacterium</taxon>
    </lineage>
</organism>
<evidence type="ECO:0008006" key="3">
    <source>
        <dbReference type="Google" id="ProtNLM"/>
    </source>
</evidence>
<keyword evidence="2" id="KW-1185">Reference proteome</keyword>
<protein>
    <recommendedName>
        <fullName evidence="3">BamA/TamA family outer membrane protein</fullName>
    </recommendedName>
</protein>
<dbReference type="EMBL" id="JAMLJM010000003">
    <property type="protein sequence ID" value="MCL9808955.1"/>
    <property type="molecule type" value="Genomic_DNA"/>
</dbReference>